<dbReference type="Proteomes" id="UP000178723">
    <property type="component" value="Unassembled WGS sequence"/>
</dbReference>
<gene>
    <name evidence="1" type="ORF">A3I40_03880</name>
</gene>
<dbReference type="AlphaFoldDB" id="A0A1F7V9T9"/>
<protein>
    <recommendedName>
        <fullName evidence="3">WG repeat-containing protein</fullName>
    </recommendedName>
</protein>
<comment type="caution">
    <text evidence="1">The sequence shown here is derived from an EMBL/GenBank/DDBJ whole genome shotgun (WGS) entry which is preliminary data.</text>
</comment>
<proteinExistence type="predicted"/>
<dbReference type="EMBL" id="MGEP01000023">
    <property type="protein sequence ID" value="OGL87286.1"/>
    <property type="molecule type" value="Genomic_DNA"/>
</dbReference>
<sequence>MAVILLTTTTAQASRINVCKGRVYIVPSKREVCRAAATSVTVAPGLRVIDANGETVGYADSLVGMQLRGYVFNPMLNAFVGVDIRDGAHIYPSAGGRLLFTTPDCTGQPYVSGGNENPWVLYNVGGLSYTAVGRNNPVWISPQSLKDPDECMPYPTDTAGAERVQPVMQIELPSFVPPFSLAIQ</sequence>
<accession>A0A1F7V9T9</accession>
<reference evidence="1 2" key="1">
    <citation type="journal article" date="2016" name="Nat. Commun.">
        <title>Thousands of microbial genomes shed light on interconnected biogeochemical processes in an aquifer system.</title>
        <authorList>
            <person name="Anantharaman K."/>
            <person name="Brown C.T."/>
            <person name="Hug L.A."/>
            <person name="Sharon I."/>
            <person name="Castelle C.J."/>
            <person name="Probst A.J."/>
            <person name="Thomas B.C."/>
            <person name="Singh A."/>
            <person name="Wilkins M.J."/>
            <person name="Karaoz U."/>
            <person name="Brodie E.L."/>
            <person name="Williams K.H."/>
            <person name="Hubbard S.S."/>
            <person name="Banfield J.F."/>
        </authorList>
    </citation>
    <scope>NUCLEOTIDE SEQUENCE [LARGE SCALE GENOMIC DNA]</scope>
</reference>
<evidence type="ECO:0008006" key="3">
    <source>
        <dbReference type="Google" id="ProtNLM"/>
    </source>
</evidence>
<evidence type="ECO:0000313" key="1">
    <source>
        <dbReference type="EMBL" id="OGL87286.1"/>
    </source>
</evidence>
<organism evidence="1 2">
    <name type="scientific">Candidatus Uhrbacteria bacterium RIFCSPLOWO2_02_FULL_48_12</name>
    <dbReference type="NCBI Taxonomy" id="1802407"/>
    <lineage>
        <taxon>Bacteria</taxon>
        <taxon>Candidatus Uhriibacteriota</taxon>
    </lineage>
</organism>
<name>A0A1F7V9T9_9BACT</name>
<evidence type="ECO:0000313" key="2">
    <source>
        <dbReference type="Proteomes" id="UP000178723"/>
    </source>
</evidence>